<feature type="signal peptide" evidence="1">
    <location>
        <begin position="1"/>
        <end position="26"/>
    </location>
</feature>
<feature type="non-terminal residue" evidence="2">
    <location>
        <position position="65"/>
    </location>
</feature>
<organism evidence="2 3">
    <name type="scientific">Brassica campestris</name>
    <name type="common">Field mustard</name>
    <dbReference type="NCBI Taxonomy" id="3711"/>
    <lineage>
        <taxon>Eukaryota</taxon>
        <taxon>Viridiplantae</taxon>
        <taxon>Streptophyta</taxon>
        <taxon>Embryophyta</taxon>
        <taxon>Tracheophyta</taxon>
        <taxon>Spermatophyta</taxon>
        <taxon>Magnoliopsida</taxon>
        <taxon>eudicotyledons</taxon>
        <taxon>Gunneridae</taxon>
        <taxon>Pentapetalae</taxon>
        <taxon>rosids</taxon>
        <taxon>malvids</taxon>
        <taxon>Brassicales</taxon>
        <taxon>Brassicaceae</taxon>
        <taxon>Brassiceae</taxon>
        <taxon>Brassica</taxon>
    </lineage>
</organism>
<protein>
    <submittedName>
        <fullName evidence="2">Uncharacterized protein</fullName>
    </submittedName>
</protein>
<dbReference type="Gramene" id="A05p35300.2_BraZ1">
    <property type="protein sequence ID" value="A05p35300.2_BraZ1.CDS"/>
    <property type="gene ID" value="A05g35300.2_BraZ1"/>
</dbReference>
<evidence type="ECO:0000313" key="2">
    <source>
        <dbReference type="EMBL" id="CAG7877009.1"/>
    </source>
</evidence>
<dbReference type="Proteomes" id="UP000694005">
    <property type="component" value="Chromosome A05"/>
</dbReference>
<proteinExistence type="predicted"/>
<dbReference type="AlphaFoldDB" id="A0A8D9DJZ4"/>
<gene>
    <name evidence="2" type="ORF">BRAPAZ1V2_A05P35300.2</name>
</gene>
<feature type="chain" id="PRO_5034862818" evidence="1">
    <location>
        <begin position="27"/>
        <end position="65"/>
    </location>
</feature>
<evidence type="ECO:0000256" key="1">
    <source>
        <dbReference type="SAM" id="SignalP"/>
    </source>
</evidence>
<accession>A0A8D9DJZ4</accession>
<evidence type="ECO:0000313" key="3">
    <source>
        <dbReference type="Proteomes" id="UP000694005"/>
    </source>
</evidence>
<reference evidence="2 3" key="1">
    <citation type="submission" date="2021-07" db="EMBL/GenBank/DDBJ databases">
        <authorList>
            <consortium name="Genoscope - CEA"/>
            <person name="William W."/>
        </authorList>
    </citation>
    <scope>NUCLEOTIDE SEQUENCE [LARGE SCALE GENOMIC DNA]</scope>
</reference>
<sequence>TEGLGGVSSTASSILRLCMLVASVLTSSFDYCEVMMTMETPRGLDYVDNPEIGMNATRESKDAIE</sequence>
<name>A0A8D9DJZ4_BRACM</name>
<keyword evidence="1" id="KW-0732">Signal</keyword>
<dbReference type="EMBL" id="LS974621">
    <property type="protein sequence ID" value="CAG7877009.1"/>
    <property type="molecule type" value="Genomic_DNA"/>
</dbReference>